<accession>A0AAD8ZST5</accession>
<proteinExistence type="inferred from homology"/>
<comment type="cofactor">
    <cofactor evidence="1">
        <name>Zn(2+)</name>
        <dbReference type="ChEBI" id="CHEBI:29105"/>
    </cofactor>
</comment>
<comment type="subcellular location">
    <subcellularLocation>
        <location evidence="2">Chromosome</location>
    </subcellularLocation>
    <subcellularLocation>
        <location evidence="3">Secreted</location>
    </subcellularLocation>
</comment>
<dbReference type="InterPro" id="IPR036277">
    <property type="entry name" value="SMC_hinge_sf"/>
</dbReference>
<dbReference type="Gene3D" id="3.40.630.10">
    <property type="entry name" value="Zn peptidases"/>
    <property type="match status" value="1"/>
</dbReference>
<feature type="coiled-coil region" evidence="15">
    <location>
        <begin position="1223"/>
        <end position="1285"/>
    </location>
</feature>
<dbReference type="PRINTS" id="PR00765">
    <property type="entry name" value="CRBOXYPTASEA"/>
</dbReference>
<evidence type="ECO:0000256" key="9">
    <source>
        <dbReference type="ARBA" id="ARBA00022723"/>
    </source>
</evidence>
<dbReference type="PROSITE" id="PS00133">
    <property type="entry name" value="CARBOXYPEPT_ZN_2"/>
    <property type="match status" value="1"/>
</dbReference>
<dbReference type="PANTHER" id="PTHR18937">
    <property type="entry name" value="STRUCTURAL MAINTENANCE OF CHROMOSOMES SMC FAMILY MEMBER"/>
    <property type="match status" value="1"/>
</dbReference>
<dbReference type="Gene3D" id="1.20.1060.20">
    <property type="match status" value="1"/>
</dbReference>
<comment type="caution">
    <text evidence="17">The sequence shown here is derived from an EMBL/GenBank/DDBJ whole genome shotgun (WGS) entry which is preliminary data.</text>
</comment>
<dbReference type="PROSITE" id="PS52035">
    <property type="entry name" value="PEPTIDASE_M14"/>
    <property type="match status" value="1"/>
</dbReference>
<keyword evidence="12" id="KW-0482">Metalloprotease</keyword>
<organism evidence="17 18">
    <name type="scientific">Electrophorus voltai</name>
    <dbReference type="NCBI Taxonomy" id="2609070"/>
    <lineage>
        <taxon>Eukaryota</taxon>
        <taxon>Metazoa</taxon>
        <taxon>Chordata</taxon>
        <taxon>Craniata</taxon>
        <taxon>Vertebrata</taxon>
        <taxon>Euteleostomi</taxon>
        <taxon>Actinopterygii</taxon>
        <taxon>Neopterygii</taxon>
        <taxon>Teleostei</taxon>
        <taxon>Ostariophysi</taxon>
        <taxon>Gymnotiformes</taxon>
        <taxon>Gymnotoidei</taxon>
        <taxon>Gymnotidae</taxon>
        <taxon>Electrophorus</taxon>
    </lineage>
</organism>
<dbReference type="InterPro" id="IPR003146">
    <property type="entry name" value="M14A_act_pep"/>
</dbReference>
<dbReference type="InterPro" id="IPR010935">
    <property type="entry name" value="SMC_hinge"/>
</dbReference>
<keyword evidence="13 15" id="KW-0175">Coiled coil</keyword>
<dbReference type="InterPro" id="IPR027417">
    <property type="entry name" value="P-loop_NTPase"/>
</dbReference>
<evidence type="ECO:0000256" key="7">
    <source>
        <dbReference type="ARBA" id="ARBA00022645"/>
    </source>
</evidence>
<evidence type="ECO:0000256" key="11">
    <source>
        <dbReference type="ARBA" id="ARBA00022833"/>
    </source>
</evidence>
<dbReference type="GO" id="GO:0004181">
    <property type="term" value="F:metallocarboxypeptidase activity"/>
    <property type="evidence" value="ECO:0007669"/>
    <property type="project" value="InterPro"/>
</dbReference>
<dbReference type="SUPFAM" id="SSF75553">
    <property type="entry name" value="Smc hinge domain"/>
    <property type="match status" value="1"/>
</dbReference>
<dbReference type="InterPro" id="IPR000834">
    <property type="entry name" value="Peptidase_M14"/>
</dbReference>
<dbReference type="SMART" id="SM00968">
    <property type="entry name" value="SMC_hinge"/>
    <property type="match status" value="1"/>
</dbReference>
<evidence type="ECO:0000256" key="10">
    <source>
        <dbReference type="ARBA" id="ARBA00022801"/>
    </source>
</evidence>
<evidence type="ECO:0000256" key="2">
    <source>
        <dbReference type="ARBA" id="ARBA00004286"/>
    </source>
</evidence>
<keyword evidence="18" id="KW-1185">Reference proteome</keyword>
<evidence type="ECO:0000256" key="6">
    <source>
        <dbReference type="ARBA" id="ARBA00022525"/>
    </source>
</evidence>
<dbReference type="PANTHER" id="PTHR18937:SF147">
    <property type="entry name" value="STRUCTURAL MAINTENANCE OF CHROMOSOMES PROTEIN 1B"/>
    <property type="match status" value="1"/>
</dbReference>
<dbReference type="GO" id="GO:0005576">
    <property type="term" value="C:extracellular region"/>
    <property type="evidence" value="ECO:0007669"/>
    <property type="project" value="UniProtKB-SubCell"/>
</dbReference>
<dbReference type="GO" id="GO:0030893">
    <property type="term" value="C:meiotic cohesin complex"/>
    <property type="evidence" value="ECO:0007669"/>
    <property type="project" value="TreeGrafter"/>
</dbReference>
<comment type="similarity">
    <text evidence="4 14">Belongs to the peptidase M14 family.</text>
</comment>
<dbReference type="PROSITE" id="PS00132">
    <property type="entry name" value="CARBOXYPEPT_ZN_1"/>
    <property type="match status" value="1"/>
</dbReference>
<dbReference type="Pfam" id="PF06470">
    <property type="entry name" value="SMC_hinge"/>
    <property type="match status" value="1"/>
</dbReference>
<dbReference type="CDD" id="cd03870">
    <property type="entry name" value="M14_CPA"/>
    <property type="match status" value="1"/>
</dbReference>
<dbReference type="Gene3D" id="3.30.70.340">
    <property type="entry name" value="Metallocarboxypeptidase-like"/>
    <property type="match status" value="1"/>
</dbReference>
<feature type="domain" description="Peptidase M14" evidence="16">
    <location>
        <begin position="114"/>
        <end position="402"/>
    </location>
</feature>
<name>A0AAD8ZST5_9TELE</name>
<evidence type="ECO:0000313" key="18">
    <source>
        <dbReference type="Proteomes" id="UP001239994"/>
    </source>
</evidence>
<feature type="coiled-coil region" evidence="15">
    <location>
        <begin position="676"/>
        <end position="735"/>
    </location>
</feature>
<keyword evidence="10" id="KW-0378">Hydrolase</keyword>
<keyword evidence="11" id="KW-0862">Zinc</keyword>
<dbReference type="InterPro" id="IPR057246">
    <property type="entry name" value="CARBOXYPEPT_ZN_1"/>
</dbReference>
<feature type="coiled-coil region" evidence="15">
    <location>
        <begin position="1022"/>
        <end position="1112"/>
    </location>
</feature>
<evidence type="ECO:0000259" key="16">
    <source>
        <dbReference type="PROSITE" id="PS52035"/>
    </source>
</evidence>
<keyword evidence="5" id="KW-0158">Chromosome</keyword>
<evidence type="ECO:0000256" key="5">
    <source>
        <dbReference type="ARBA" id="ARBA00022454"/>
    </source>
</evidence>
<dbReference type="EMBL" id="JAROKS010000004">
    <property type="protein sequence ID" value="KAK1804576.1"/>
    <property type="molecule type" value="Genomic_DNA"/>
</dbReference>
<dbReference type="GO" id="GO:0006508">
    <property type="term" value="P:proteolysis"/>
    <property type="evidence" value="ECO:0007669"/>
    <property type="project" value="UniProtKB-KW"/>
</dbReference>
<feature type="non-terminal residue" evidence="17">
    <location>
        <position position="1"/>
    </location>
</feature>
<evidence type="ECO:0000256" key="14">
    <source>
        <dbReference type="PROSITE-ProRule" id="PRU01379"/>
    </source>
</evidence>
<dbReference type="SUPFAM" id="SSF53187">
    <property type="entry name" value="Zn-dependent exopeptidases"/>
    <property type="match status" value="1"/>
</dbReference>
<keyword evidence="8" id="KW-0645">Protease</keyword>
<keyword evidence="7" id="KW-0121">Carboxypeptidase</keyword>
<evidence type="ECO:0000256" key="13">
    <source>
        <dbReference type="ARBA" id="ARBA00023054"/>
    </source>
</evidence>
<evidence type="ECO:0000256" key="8">
    <source>
        <dbReference type="ARBA" id="ARBA00022670"/>
    </source>
</evidence>
<dbReference type="GO" id="GO:0003677">
    <property type="term" value="F:DNA binding"/>
    <property type="evidence" value="ECO:0007669"/>
    <property type="project" value="TreeGrafter"/>
</dbReference>
<gene>
    <name evidence="17" type="ORF">P4O66_020575</name>
</gene>
<dbReference type="Proteomes" id="UP001239994">
    <property type="component" value="Unassembled WGS sequence"/>
</dbReference>
<evidence type="ECO:0000313" key="17">
    <source>
        <dbReference type="EMBL" id="KAK1804576.1"/>
    </source>
</evidence>
<dbReference type="GO" id="GO:0008270">
    <property type="term" value="F:zinc ion binding"/>
    <property type="evidence" value="ECO:0007669"/>
    <property type="project" value="InterPro"/>
</dbReference>
<evidence type="ECO:0000256" key="12">
    <source>
        <dbReference type="ARBA" id="ARBA00023049"/>
    </source>
</evidence>
<dbReference type="GO" id="GO:0005634">
    <property type="term" value="C:nucleus"/>
    <property type="evidence" value="ECO:0007669"/>
    <property type="project" value="UniProtKB-SubCell"/>
</dbReference>
<dbReference type="FunFam" id="1.20.1060.20:FF:000001">
    <property type="entry name" value="Structural maintenance of chromosomes 1A"/>
    <property type="match status" value="1"/>
</dbReference>
<dbReference type="SMART" id="SM00631">
    <property type="entry name" value="Zn_pept"/>
    <property type="match status" value="1"/>
</dbReference>
<dbReference type="Gene3D" id="3.40.50.300">
    <property type="entry name" value="P-loop containing nucleotide triphosphate hydrolases"/>
    <property type="match status" value="1"/>
</dbReference>
<keyword evidence="6" id="KW-0964">Secreted</keyword>
<protein>
    <recommendedName>
        <fullName evidence="16">Peptidase M14 domain-containing protein</fullName>
    </recommendedName>
</protein>
<feature type="coiled-coil region" evidence="15">
    <location>
        <begin position="613"/>
        <end position="647"/>
    </location>
</feature>
<feature type="coiled-coil region" evidence="15">
    <location>
        <begin position="805"/>
        <end position="865"/>
    </location>
</feature>
<evidence type="ECO:0000256" key="3">
    <source>
        <dbReference type="ARBA" id="ARBA00004613"/>
    </source>
</evidence>
<dbReference type="GO" id="GO:0005524">
    <property type="term" value="F:ATP binding"/>
    <property type="evidence" value="ECO:0007669"/>
    <property type="project" value="InterPro"/>
</dbReference>
<dbReference type="FunFam" id="3.30.70.340:FF:000001">
    <property type="entry name" value="Carboxypeptidase A5"/>
    <property type="match status" value="1"/>
</dbReference>
<dbReference type="GO" id="GO:0007062">
    <property type="term" value="P:sister chromatid cohesion"/>
    <property type="evidence" value="ECO:0007669"/>
    <property type="project" value="TreeGrafter"/>
</dbReference>
<dbReference type="SUPFAM" id="SSF52540">
    <property type="entry name" value="P-loop containing nucleoside triphosphate hydrolases"/>
    <property type="match status" value="1"/>
</dbReference>
<evidence type="ECO:0000256" key="4">
    <source>
        <dbReference type="ARBA" id="ARBA00005988"/>
    </source>
</evidence>
<feature type="active site" description="Proton donor/acceptor" evidence="14">
    <location>
        <position position="373"/>
    </location>
</feature>
<dbReference type="Pfam" id="PF00246">
    <property type="entry name" value="Peptidase_M14"/>
    <property type="match status" value="1"/>
</dbReference>
<dbReference type="InterPro" id="IPR036990">
    <property type="entry name" value="M14A-like_propep"/>
</dbReference>
<dbReference type="Pfam" id="PF02244">
    <property type="entry name" value="Propep_M14"/>
    <property type="match status" value="1"/>
</dbReference>
<sequence length="1587" mass="182341">DQVLRINVESEEHIHLLKEFEDDQRWELDFWTHPVSTELPIDIHVPYSSLHVTKDFLQDNKIPFSVMINNLQDLLDEEQEDLQINNIKECNAKSFDFGAYHTLEAVGNPIIHSQRHTHKQNLSWMDTLVSDYPNLVSKMLIGTSYENRPMYVLKFSTGGTKRPAIWVDAGIHSREWVSSASTVWMANKMATDYGVDSSVTSLLDQMDVYLMIVNNPDGYVYTHTNDRMWRKTRSKNPGSVCRGVDPNRNWDAGFSGPGASNNPCSESYHGPHAHSEIEVKNVVDLVRSHGNFKAFISIHAYSQLLMYPYGYVCTSIPHQAELDSVGRSAVQALSSLYGTSYKVGSICKIIYQASGGSIDWSYDIGIKYSFAFELRDTGRYGFLLPASKSNIMDALGFVMGERASSLRVRHTRDLIHGAHIGKPVANTATVKIRFCNDTGEEIIYSRTISGEFSEYRVNGKQFTLAKYTEELQKIGIIVKTRNCLVFQGAVESIAMMNAKERTKMFERISRSMELAYEYDTKLAALQKAKEDTQFHFNRKRTAAAEKKQVFKDKAEAEKYQALVDELNDNKLQFSLFQLYHNEQSIEAVLESLMQKQEAVAAKKSSLEVFEQAVKTQKKEHGRLMRELQKLEKEIRSQEQTLSQQQSQYIKAKVNTSHHLSGVEDARAVLQKSQIQQTKKKQGVQELQRELTELEKAWRAYEREAEEWGAQMGVDVQLEDAQLERYKELKELARKQGAVLVQRAEKVHWEVKADQEKLEFDKRRKSEVEDWEICQWCLTLEIYIYWEDATHPMSLLCCSAFGSKSLEEHREQEMRLAEELESCRVRMQEMNEELAEVLVELQNARIESQENQRQQRRDEIMESLRRLYPDVVYGRLMDLCQPIHKKYQLAVTKVFGRYMNAVVVSSAKVARDCIEFVKVERAEPETFLPIDYLDIHPLNESLRQVQGAKMVVDVVQCSQNAPKLKRVVQFVCGNALVCETLKDARHIAFDGPVRLKTVALDGTMFSKSGVISGGSMHLRSKARRWEEKEMSGLKERKEQLSAELRKLMKMRRKEAELKQVRAQLQGVQTRLKYSNSELESIRKRSIPACQTDISRLESELSNLESQIEIQAMNVNVKDGEMKSIQENVIQMEDMVFSDFCAEIGVANIREYEKDYVRQQEEFEERRLRFETQRTQLSTQLEYEQDQLDKQHSHINKTKESIRKEEDLITTIKQAGQIRHYKPEEERLLAAVDEAQSKLLELKNLLVGQKASVSDAKARLDSKTTGLQEMSRELVKVQKELISIEAALEHQRVCKHNLLLGCKIEGLPLTLLSGTLEDISDIQIDSESQSTCTLDIYERERQMVFDYGPLEDKLKSLTGEQEVENQLETLKEKVLSLEKLIRASKPPNLKALEKMREVKDSFRGIVDAFEASTSIAKKCHQEFEQVKAKRFHQFSQCFEHVCVAINEIYKQLCRNNSAQAVLTAENPEEPYLDGINYNCVAPGKRFMAMDNLSGGEKSIAALALVFAIHRLTTVSRFVTVFVTSFIREQSKENFQVIVISLKEEFYSRSDALLGVYSEFNECMFSKLLSLDLTPYPLSEENNKEREGQT</sequence>
<dbReference type="SUPFAM" id="SSF54897">
    <property type="entry name" value="Protease propeptides/inhibitors"/>
    <property type="match status" value="1"/>
</dbReference>
<evidence type="ECO:0000256" key="1">
    <source>
        <dbReference type="ARBA" id="ARBA00001947"/>
    </source>
</evidence>
<evidence type="ECO:0000256" key="15">
    <source>
        <dbReference type="SAM" id="Coils"/>
    </source>
</evidence>
<dbReference type="FunFam" id="3.40.630.10:FF:000001">
    <property type="entry name" value="Carboxypeptidase B"/>
    <property type="match status" value="1"/>
</dbReference>
<dbReference type="Gene3D" id="3.30.70.1620">
    <property type="match status" value="1"/>
</dbReference>
<dbReference type="InterPro" id="IPR034248">
    <property type="entry name" value="CPA_M14_CPD"/>
</dbReference>
<keyword evidence="9" id="KW-0479">Metal-binding</keyword>
<reference evidence="17" key="1">
    <citation type="submission" date="2023-03" db="EMBL/GenBank/DDBJ databases">
        <title>Electrophorus voltai genome.</title>
        <authorList>
            <person name="Bian C."/>
        </authorList>
    </citation>
    <scope>NUCLEOTIDE SEQUENCE</scope>
    <source>
        <strain evidence="17">CB-2022</strain>
        <tissue evidence="17">Muscle</tissue>
    </source>
</reference>
<dbReference type="InterPro" id="IPR057247">
    <property type="entry name" value="CARBOXYPEPT_ZN_2"/>
</dbReference>